<dbReference type="EMBL" id="WBVQ01000001">
    <property type="protein sequence ID" value="KAB2817831.1"/>
    <property type="molecule type" value="Genomic_DNA"/>
</dbReference>
<evidence type="ECO:0000313" key="1">
    <source>
        <dbReference type="EMBL" id="KAB2817831.1"/>
    </source>
</evidence>
<dbReference type="RefSeq" id="WP_151692519.1">
    <property type="nucleotide sequence ID" value="NZ_BMGX01000002.1"/>
</dbReference>
<proteinExistence type="predicted"/>
<evidence type="ECO:0000313" key="2">
    <source>
        <dbReference type="Proteomes" id="UP000484164"/>
    </source>
</evidence>
<sequence length="272" mass="30992">MKRGFITLFSVVSLFLHGQEDDYFTPEYLPSYIEMTGSFEMGYTTSSYPILEDYSTDGAAGFYTDGITYGARIQIRLAQAREWYGGLSFQSLSTPLGNNRRLAVTASIEAAYPGYTVREITVTPKTENGLTDINSYNSAYSFNFYAGYGFRKDRICIGLEGGLQFTASQGMWIDAVLKEQNTNNEFRLEQYGTSESSPIAFGPGIGVDLSYRINRLLEVYGHAQFAFTWYHFTYEEYFTDIFNNSYTYYENEYSGQVNFYNIMAGVRYCIGR</sequence>
<reference evidence="1 2" key="1">
    <citation type="submission" date="2019-10" db="EMBL/GenBank/DDBJ databases">
        <title>Genome sequence of Phaeocystidibacter marisrubri JCM30614 (type strain).</title>
        <authorList>
            <person name="Bowman J.P."/>
        </authorList>
    </citation>
    <scope>NUCLEOTIDE SEQUENCE [LARGE SCALE GENOMIC DNA]</scope>
    <source>
        <strain evidence="1 2">JCM 30614</strain>
    </source>
</reference>
<keyword evidence="2" id="KW-1185">Reference proteome</keyword>
<comment type="caution">
    <text evidence="1">The sequence shown here is derived from an EMBL/GenBank/DDBJ whole genome shotgun (WGS) entry which is preliminary data.</text>
</comment>
<gene>
    <name evidence="1" type="ORF">F8C82_05355</name>
</gene>
<dbReference type="AlphaFoldDB" id="A0A6L3ZIX2"/>
<accession>A0A6L3ZIX2</accession>
<name>A0A6L3ZIX2_9FLAO</name>
<organism evidence="1 2">
    <name type="scientific">Phaeocystidibacter marisrubri</name>
    <dbReference type="NCBI Taxonomy" id="1577780"/>
    <lineage>
        <taxon>Bacteria</taxon>
        <taxon>Pseudomonadati</taxon>
        <taxon>Bacteroidota</taxon>
        <taxon>Flavobacteriia</taxon>
        <taxon>Flavobacteriales</taxon>
        <taxon>Phaeocystidibacteraceae</taxon>
        <taxon>Phaeocystidibacter</taxon>
    </lineage>
</organism>
<dbReference type="Proteomes" id="UP000484164">
    <property type="component" value="Unassembled WGS sequence"/>
</dbReference>
<protein>
    <recommendedName>
        <fullName evidence="3">Outer membrane beta-barrel protein</fullName>
    </recommendedName>
</protein>
<evidence type="ECO:0008006" key="3">
    <source>
        <dbReference type="Google" id="ProtNLM"/>
    </source>
</evidence>